<organism evidence="1 2">
    <name type="scientific">Erwinia persicina</name>
    <dbReference type="NCBI Taxonomy" id="55211"/>
    <lineage>
        <taxon>Bacteria</taxon>
        <taxon>Pseudomonadati</taxon>
        <taxon>Pseudomonadota</taxon>
        <taxon>Gammaproteobacteria</taxon>
        <taxon>Enterobacterales</taxon>
        <taxon>Erwiniaceae</taxon>
        <taxon>Erwinia</taxon>
    </lineage>
</organism>
<dbReference type="AlphaFoldDB" id="A0A4U3FP28"/>
<gene>
    <name evidence="1" type="ORF">EpCFBP13511_03265</name>
</gene>
<accession>A0A4U3FP28</accession>
<name>A0A4U3FP28_9GAMM</name>
<dbReference type="EMBL" id="QGAC01000002">
    <property type="protein sequence ID" value="TKJ94579.1"/>
    <property type="molecule type" value="Genomic_DNA"/>
</dbReference>
<dbReference type="Proteomes" id="UP000306393">
    <property type="component" value="Unassembled WGS sequence"/>
</dbReference>
<comment type="caution">
    <text evidence="1">The sequence shown here is derived from an EMBL/GenBank/DDBJ whole genome shotgun (WGS) entry which is preliminary data.</text>
</comment>
<sequence>MPKTISYTELDDPANDLRKAHAIIDLMIDSIPVGGDETESWRMAAIQDFVFRSLQKLDALINDATSNAGKSS</sequence>
<evidence type="ECO:0000313" key="2">
    <source>
        <dbReference type="Proteomes" id="UP000306393"/>
    </source>
</evidence>
<evidence type="ECO:0000313" key="1">
    <source>
        <dbReference type="EMBL" id="TKJ94579.1"/>
    </source>
</evidence>
<reference evidence="1 2" key="1">
    <citation type="journal article" date="2019" name="Sci. Rep.">
        <title>Differences in resource use lead to coexistence of seed-transmitted microbial populations.</title>
        <authorList>
            <person name="Torres-Cortes G."/>
            <person name="Garcia B.J."/>
            <person name="Compant S."/>
            <person name="Rezki S."/>
            <person name="Jones P."/>
            <person name="Preveaux A."/>
            <person name="Briand M."/>
            <person name="Roulet A."/>
            <person name="Bouchez O."/>
            <person name="Jacobson D."/>
            <person name="Barret M."/>
        </authorList>
    </citation>
    <scope>NUCLEOTIDE SEQUENCE [LARGE SCALE GENOMIC DNA]</scope>
    <source>
        <strain evidence="1 2">CFBP13511</strain>
    </source>
</reference>
<protein>
    <submittedName>
        <fullName evidence="1">Uncharacterized protein</fullName>
    </submittedName>
</protein>
<dbReference type="RefSeq" id="WP_137268712.1">
    <property type="nucleotide sequence ID" value="NZ_QGAC01000002.1"/>
</dbReference>
<proteinExistence type="predicted"/>